<feature type="compositionally biased region" description="Pro residues" evidence="1">
    <location>
        <begin position="8"/>
        <end position="17"/>
    </location>
</feature>
<dbReference type="AlphaFoldDB" id="A0AAV8P8P8"/>
<proteinExistence type="predicted"/>
<feature type="region of interest" description="Disordered" evidence="1">
    <location>
        <begin position="1"/>
        <end position="82"/>
    </location>
</feature>
<evidence type="ECO:0000256" key="1">
    <source>
        <dbReference type="SAM" id="MobiDB-lite"/>
    </source>
</evidence>
<protein>
    <submittedName>
        <fullName evidence="2">Uncharacterized protein</fullName>
    </submittedName>
</protein>
<organism evidence="2 3">
    <name type="scientific">Ensete ventricosum</name>
    <name type="common">Abyssinian banana</name>
    <name type="synonym">Musa ensete</name>
    <dbReference type="NCBI Taxonomy" id="4639"/>
    <lineage>
        <taxon>Eukaryota</taxon>
        <taxon>Viridiplantae</taxon>
        <taxon>Streptophyta</taxon>
        <taxon>Embryophyta</taxon>
        <taxon>Tracheophyta</taxon>
        <taxon>Spermatophyta</taxon>
        <taxon>Magnoliopsida</taxon>
        <taxon>Liliopsida</taxon>
        <taxon>Zingiberales</taxon>
        <taxon>Musaceae</taxon>
        <taxon>Ensete</taxon>
    </lineage>
</organism>
<evidence type="ECO:0000313" key="3">
    <source>
        <dbReference type="Proteomes" id="UP001222027"/>
    </source>
</evidence>
<reference evidence="2 3" key="1">
    <citation type="submission" date="2022-12" db="EMBL/GenBank/DDBJ databases">
        <title>Chromosome-scale assembly of the Ensete ventricosum genome.</title>
        <authorList>
            <person name="Dussert Y."/>
            <person name="Stocks J."/>
            <person name="Wendawek A."/>
            <person name="Woldeyes F."/>
            <person name="Nichols R.A."/>
            <person name="Borrell J.S."/>
        </authorList>
    </citation>
    <scope>NUCLEOTIDE SEQUENCE [LARGE SCALE GENOMIC DNA]</scope>
    <source>
        <strain evidence="3">cv. Maze</strain>
        <tissue evidence="2">Seeds</tissue>
    </source>
</reference>
<keyword evidence="3" id="KW-1185">Reference proteome</keyword>
<feature type="compositionally biased region" description="Basic residues" evidence="1">
    <location>
        <begin position="61"/>
        <end position="75"/>
    </location>
</feature>
<sequence>MVTRTPTVAPPPPPPVPSAVGDGPPRGGSRGARDFFAASPFSSSPFPATHPLRRQGTIRWFSRRSKRAQRQKRATPGRAPAACSGATLAVQLLPSPVSRLLSP</sequence>
<accession>A0AAV8P8P8</accession>
<gene>
    <name evidence="2" type="ORF">OPV22_019233</name>
</gene>
<evidence type="ECO:0000313" key="2">
    <source>
        <dbReference type="EMBL" id="KAJ8475506.1"/>
    </source>
</evidence>
<feature type="compositionally biased region" description="Low complexity" evidence="1">
    <location>
        <begin position="35"/>
        <end position="47"/>
    </location>
</feature>
<dbReference type="EMBL" id="JAQQAF010000006">
    <property type="protein sequence ID" value="KAJ8475506.1"/>
    <property type="molecule type" value="Genomic_DNA"/>
</dbReference>
<name>A0AAV8P8P8_ENSVE</name>
<dbReference type="Proteomes" id="UP001222027">
    <property type="component" value="Unassembled WGS sequence"/>
</dbReference>
<comment type="caution">
    <text evidence="2">The sequence shown here is derived from an EMBL/GenBank/DDBJ whole genome shotgun (WGS) entry which is preliminary data.</text>
</comment>